<sequence length="111" mass="12196">MCEQVGAGSVFFFAFNMLSTVEFYREFCFFAVKVEHKPFTTGFDGVLAAELGIVYASVAQQSPHKLLGIGLLSAELSCQFNQILGQQFFLQGLALTPCPSPAGRGERKIFF</sequence>
<dbReference type="Proteomes" id="UP000178379">
    <property type="component" value="Unassembled WGS sequence"/>
</dbReference>
<proteinExistence type="predicted"/>
<organism evidence="1 2">
    <name type="scientific">Candidatus Muproteobacteria bacterium RBG_16_62_13</name>
    <dbReference type="NCBI Taxonomy" id="1817756"/>
    <lineage>
        <taxon>Bacteria</taxon>
        <taxon>Pseudomonadati</taxon>
        <taxon>Pseudomonadota</taxon>
        <taxon>Candidatus Muproteobacteria</taxon>
    </lineage>
</organism>
<reference evidence="1 2" key="1">
    <citation type="journal article" date="2016" name="Nat. Commun.">
        <title>Thousands of microbial genomes shed light on interconnected biogeochemical processes in an aquifer system.</title>
        <authorList>
            <person name="Anantharaman K."/>
            <person name="Brown C.T."/>
            <person name="Hug L.A."/>
            <person name="Sharon I."/>
            <person name="Castelle C.J."/>
            <person name="Probst A.J."/>
            <person name="Thomas B.C."/>
            <person name="Singh A."/>
            <person name="Wilkins M.J."/>
            <person name="Karaoz U."/>
            <person name="Brodie E.L."/>
            <person name="Williams K.H."/>
            <person name="Hubbard S.S."/>
            <person name="Banfield J.F."/>
        </authorList>
    </citation>
    <scope>NUCLEOTIDE SEQUENCE [LARGE SCALE GENOMIC DNA]</scope>
</reference>
<dbReference type="AlphaFoldDB" id="A0A1F6T1D1"/>
<accession>A0A1F6T1D1</accession>
<dbReference type="EMBL" id="MFSQ01000112">
    <property type="protein sequence ID" value="OGI38816.1"/>
    <property type="molecule type" value="Genomic_DNA"/>
</dbReference>
<evidence type="ECO:0000313" key="1">
    <source>
        <dbReference type="EMBL" id="OGI38816.1"/>
    </source>
</evidence>
<protein>
    <submittedName>
        <fullName evidence="1">Uncharacterized protein</fullName>
    </submittedName>
</protein>
<gene>
    <name evidence="1" type="ORF">A2140_03910</name>
</gene>
<dbReference type="STRING" id="1817756.A2140_03910"/>
<name>A0A1F6T1D1_9PROT</name>
<evidence type="ECO:0000313" key="2">
    <source>
        <dbReference type="Proteomes" id="UP000178379"/>
    </source>
</evidence>
<comment type="caution">
    <text evidence="1">The sequence shown here is derived from an EMBL/GenBank/DDBJ whole genome shotgun (WGS) entry which is preliminary data.</text>
</comment>